<keyword evidence="3" id="KW-1185">Reference proteome</keyword>
<dbReference type="PANTHER" id="PTHR15020">
    <property type="entry name" value="FLAVIN REDUCTASE-RELATED"/>
    <property type="match status" value="1"/>
</dbReference>
<dbReference type="InParanoid" id="A0A2V0PB67"/>
<evidence type="ECO:0000259" key="1">
    <source>
        <dbReference type="Pfam" id="PF13460"/>
    </source>
</evidence>
<dbReference type="OrthoDB" id="419598at2759"/>
<dbReference type="Proteomes" id="UP000247498">
    <property type="component" value="Unassembled WGS sequence"/>
</dbReference>
<dbReference type="STRING" id="307507.A0A2V0PB67"/>
<dbReference type="InterPro" id="IPR016040">
    <property type="entry name" value="NAD(P)-bd_dom"/>
</dbReference>
<gene>
    <name evidence="2" type="ORF">Rsub_09625</name>
</gene>
<protein>
    <recommendedName>
        <fullName evidence="1">NAD(P)-binding domain-containing protein</fullName>
    </recommendedName>
</protein>
<proteinExistence type="predicted"/>
<feature type="domain" description="NAD(P)-binding" evidence="1">
    <location>
        <begin position="8"/>
        <end position="202"/>
    </location>
</feature>
<sequence>MSVNVVLGAGGPTGYECVKRLLEATNLQVRAVVRDPSKYAGKFPSDPRLEVVAGDVTDRASLEAALRGAAGVIFAASGVGYWSAKDVDYQGVVNTAEAAKAAKAERVVLVSSMLTHPSNRWHPVRILLNNIRYSLMDRKYESEEALKASGVPFAVLRPGGLTNGERGQNAISADRDVTKEVDAGSIPRADVAALAVEALTNPGAAGSKFSIYCRKPAEPLAGGYDAHVKGVFAK</sequence>
<evidence type="ECO:0000313" key="2">
    <source>
        <dbReference type="EMBL" id="GBF96769.1"/>
    </source>
</evidence>
<accession>A0A2V0PB67</accession>
<dbReference type="AlphaFoldDB" id="A0A2V0PB67"/>
<dbReference type="PANTHER" id="PTHR15020:SF11">
    <property type="entry name" value="OS06G0360300 PROTEIN"/>
    <property type="match status" value="1"/>
</dbReference>
<comment type="caution">
    <text evidence="2">The sequence shown here is derived from an EMBL/GenBank/DDBJ whole genome shotgun (WGS) entry which is preliminary data.</text>
</comment>
<dbReference type="Gene3D" id="3.40.50.720">
    <property type="entry name" value="NAD(P)-binding Rossmann-like Domain"/>
    <property type="match status" value="1"/>
</dbReference>
<evidence type="ECO:0000313" key="3">
    <source>
        <dbReference type="Proteomes" id="UP000247498"/>
    </source>
</evidence>
<dbReference type="SUPFAM" id="SSF51735">
    <property type="entry name" value="NAD(P)-binding Rossmann-fold domains"/>
    <property type="match status" value="1"/>
</dbReference>
<dbReference type="InterPro" id="IPR036291">
    <property type="entry name" value="NAD(P)-bd_dom_sf"/>
</dbReference>
<dbReference type="EMBL" id="BDRX01000086">
    <property type="protein sequence ID" value="GBF96769.1"/>
    <property type="molecule type" value="Genomic_DNA"/>
</dbReference>
<organism evidence="2 3">
    <name type="scientific">Raphidocelis subcapitata</name>
    <dbReference type="NCBI Taxonomy" id="307507"/>
    <lineage>
        <taxon>Eukaryota</taxon>
        <taxon>Viridiplantae</taxon>
        <taxon>Chlorophyta</taxon>
        <taxon>core chlorophytes</taxon>
        <taxon>Chlorophyceae</taxon>
        <taxon>CS clade</taxon>
        <taxon>Sphaeropleales</taxon>
        <taxon>Selenastraceae</taxon>
        <taxon>Raphidocelis</taxon>
    </lineage>
</organism>
<dbReference type="Pfam" id="PF13460">
    <property type="entry name" value="NAD_binding_10"/>
    <property type="match status" value="1"/>
</dbReference>
<name>A0A2V0PB67_9CHLO</name>
<reference evidence="2 3" key="1">
    <citation type="journal article" date="2018" name="Sci. Rep.">
        <title>Raphidocelis subcapitata (=Pseudokirchneriella subcapitata) provides an insight into genome evolution and environmental adaptations in the Sphaeropleales.</title>
        <authorList>
            <person name="Suzuki S."/>
            <person name="Yamaguchi H."/>
            <person name="Nakajima N."/>
            <person name="Kawachi M."/>
        </authorList>
    </citation>
    <scope>NUCLEOTIDE SEQUENCE [LARGE SCALE GENOMIC DNA]</scope>
    <source>
        <strain evidence="2 3">NIES-35</strain>
    </source>
</reference>